<feature type="chain" id="PRO_5046103243" description="DUF4177 domain-containing protein" evidence="1">
    <location>
        <begin position="23"/>
        <end position="155"/>
    </location>
</feature>
<proteinExistence type="predicted"/>
<accession>A0ABQ5MI35</accession>
<evidence type="ECO:0008006" key="4">
    <source>
        <dbReference type="Google" id="ProtNLM"/>
    </source>
</evidence>
<sequence length="155" mass="17414">MKKSVLALIAMLCFAGVFSASAQNYEYKIITSVESIVPNGLGRSRLVSTDEDRDYKEFTSVRSDDKDKDERNKSKRDDIRVRNFEETKLLNFYNLGGIRFQNIVANDAVISSKINTMVAEGWELAFVTSAVESEAGKGDGNGIFITRLIFRRIKA</sequence>
<evidence type="ECO:0000313" key="3">
    <source>
        <dbReference type="Proteomes" id="UP001143543"/>
    </source>
</evidence>
<keyword evidence="1" id="KW-0732">Signal</keyword>
<name>A0ABQ5MI35_9FLAO</name>
<dbReference type="EMBL" id="BRVO01000001">
    <property type="protein sequence ID" value="GLB49059.1"/>
    <property type="molecule type" value="Genomic_DNA"/>
</dbReference>
<dbReference type="Proteomes" id="UP001143543">
    <property type="component" value="Unassembled WGS sequence"/>
</dbReference>
<gene>
    <name evidence="2" type="ORF">Y10_14270</name>
</gene>
<evidence type="ECO:0000256" key="1">
    <source>
        <dbReference type="SAM" id="SignalP"/>
    </source>
</evidence>
<organism evidence="2 3">
    <name type="scientific">Neptunitalea lumnitzerae</name>
    <dbReference type="NCBI Taxonomy" id="2965509"/>
    <lineage>
        <taxon>Bacteria</taxon>
        <taxon>Pseudomonadati</taxon>
        <taxon>Bacteroidota</taxon>
        <taxon>Flavobacteriia</taxon>
        <taxon>Flavobacteriales</taxon>
        <taxon>Flavobacteriaceae</taxon>
        <taxon>Neptunitalea</taxon>
    </lineage>
</organism>
<reference evidence="2" key="1">
    <citation type="submission" date="2022-07" db="EMBL/GenBank/DDBJ databases">
        <title>Taxonomy of Novel Oxalotrophic and Methylotrophic Bacteria.</title>
        <authorList>
            <person name="Sahin N."/>
            <person name="Tani A."/>
        </authorList>
    </citation>
    <scope>NUCLEOTIDE SEQUENCE</scope>
    <source>
        <strain evidence="2">Y10</strain>
    </source>
</reference>
<protein>
    <recommendedName>
        <fullName evidence="4">DUF4177 domain-containing protein</fullName>
    </recommendedName>
</protein>
<keyword evidence="3" id="KW-1185">Reference proteome</keyword>
<evidence type="ECO:0000313" key="2">
    <source>
        <dbReference type="EMBL" id="GLB49059.1"/>
    </source>
</evidence>
<comment type="caution">
    <text evidence="2">The sequence shown here is derived from an EMBL/GenBank/DDBJ whole genome shotgun (WGS) entry which is preliminary data.</text>
</comment>
<feature type="signal peptide" evidence="1">
    <location>
        <begin position="1"/>
        <end position="22"/>
    </location>
</feature>
<dbReference type="RefSeq" id="WP_281764675.1">
    <property type="nucleotide sequence ID" value="NZ_BRVO01000001.1"/>
</dbReference>